<dbReference type="UniPathway" id="UPA00659"/>
<dbReference type="PANTHER" id="PTHR43149:SF2">
    <property type="entry name" value="DELTA(3,5)-DELTA(2,4)-DIENOYL-COA ISOMERASE, MITOCHONDRIAL"/>
    <property type="match status" value="1"/>
</dbReference>
<evidence type="ECO:0000256" key="4">
    <source>
        <dbReference type="ARBA" id="ARBA00023098"/>
    </source>
</evidence>
<dbReference type="InterPro" id="IPR045002">
    <property type="entry name" value="Ech1-like"/>
</dbReference>
<evidence type="ECO:0000256" key="3">
    <source>
        <dbReference type="ARBA" id="ARBA00022832"/>
    </source>
</evidence>
<keyword evidence="5" id="KW-0413">Isomerase</keyword>
<evidence type="ECO:0000256" key="2">
    <source>
        <dbReference type="ARBA" id="ARBA00005254"/>
    </source>
</evidence>
<sequence>MFSQSLNKCLLLAKNSHRYASTLGKISVEAPKLKHFELHQPYKNVINVNWNSPNGGNAMSMDTFTELKTTMDYLSDLPECRSIVLTSSGKHFSVGLDLKNFPKIYFKYVVGKDCGARKAKFLGKMIGYIQGCISSLENCSKPVIVCTNGAVIGAAVHVCLSGDIRFSLEDTQFCIKEIDLGLAPDIGALERIQKVVGNDSLTRELCYTGRTFTGNEALNYGMVSRTFKNKKEMDEAGFKLANEIASKSPVAVEATKMQLNYARNHTVAESLDHIKLMNMSFLQSKDFFVDSTKIKDGSKPEFENIDCGKSLNEIIKI</sequence>
<dbReference type="InterPro" id="IPR001753">
    <property type="entry name" value="Enoyl-CoA_hydra/iso"/>
</dbReference>
<dbReference type="Pfam" id="PF00378">
    <property type="entry name" value="ECH_1"/>
    <property type="match status" value="1"/>
</dbReference>
<dbReference type="InterPro" id="IPR014748">
    <property type="entry name" value="Enoyl-CoA_hydra_C"/>
</dbReference>
<name>A0A0N4ZKB9_PARTI</name>
<dbReference type="InterPro" id="IPR029045">
    <property type="entry name" value="ClpP/crotonase-like_dom_sf"/>
</dbReference>
<comment type="pathway">
    <text evidence="1">Lipid metabolism; fatty acid beta-oxidation.</text>
</comment>
<dbReference type="SUPFAM" id="SSF52096">
    <property type="entry name" value="ClpP/crotonase"/>
    <property type="match status" value="1"/>
</dbReference>
<dbReference type="WBParaSite" id="PTRK_0000855200.1">
    <property type="protein sequence ID" value="PTRK_0000855200.1"/>
    <property type="gene ID" value="PTRK_0000855200"/>
</dbReference>
<dbReference type="GO" id="GO:0051750">
    <property type="term" value="F:delta(3,5)-delta(2,4)-dienoyl-CoA isomerase activity"/>
    <property type="evidence" value="ECO:0007669"/>
    <property type="project" value="TreeGrafter"/>
</dbReference>
<dbReference type="CDD" id="cd06558">
    <property type="entry name" value="crotonase-like"/>
    <property type="match status" value="1"/>
</dbReference>
<dbReference type="Gene3D" id="3.90.226.10">
    <property type="entry name" value="2-enoyl-CoA Hydratase, Chain A, domain 1"/>
    <property type="match status" value="1"/>
</dbReference>
<accession>A0A0N4ZKB9</accession>
<dbReference type="GO" id="GO:0006635">
    <property type="term" value="P:fatty acid beta-oxidation"/>
    <property type="evidence" value="ECO:0007669"/>
    <property type="project" value="UniProtKB-UniPathway"/>
</dbReference>
<dbReference type="PANTHER" id="PTHR43149">
    <property type="entry name" value="ENOYL-COA HYDRATASE"/>
    <property type="match status" value="1"/>
</dbReference>
<dbReference type="FunFam" id="1.10.12.10:FF:000004">
    <property type="entry name" value="Delta3,5-delta2,4-dienoyl-CoA isomerase"/>
    <property type="match status" value="1"/>
</dbReference>
<organism evidence="6 7">
    <name type="scientific">Parastrongyloides trichosuri</name>
    <name type="common">Possum-specific nematode worm</name>
    <dbReference type="NCBI Taxonomy" id="131310"/>
    <lineage>
        <taxon>Eukaryota</taxon>
        <taxon>Metazoa</taxon>
        <taxon>Ecdysozoa</taxon>
        <taxon>Nematoda</taxon>
        <taxon>Chromadorea</taxon>
        <taxon>Rhabditida</taxon>
        <taxon>Tylenchina</taxon>
        <taxon>Panagrolaimomorpha</taxon>
        <taxon>Strongyloidoidea</taxon>
        <taxon>Strongyloididae</taxon>
        <taxon>Parastrongyloides</taxon>
    </lineage>
</organism>
<dbReference type="Gene3D" id="1.10.12.10">
    <property type="entry name" value="Lyase 2-enoyl-coa Hydratase, Chain A, domain 2"/>
    <property type="match status" value="1"/>
</dbReference>
<dbReference type="STRING" id="131310.A0A0N4ZKB9"/>
<dbReference type="AlphaFoldDB" id="A0A0N4ZKB9"/>
<keyword evidence="4" id="KW-0443">Lipid metabolism</keyword>
<evidence type="ECO:0000256" key="1">
    <source>
        <dbReference type="ARBA" id="ARBA00005005"/>
    </source>
</evidence>
<keyword evidence="6" id="KW-1185">Reference proteome</keyword>
<dbReference type="Proteomes" id="UP000038045">
    <property type="component" value="Unplaced"/>
</dbReference>
<evidence type="ECO:0000313" key="6">
    <source>
        <dbReference type="Proteomes" id="UP000038045"/>
    </source>
</evidence>
<evidence type="ECO:0000313" key="7">
    <source>
        <dbReference type="WBParaSite" id="PTRK_0000855200.1"/>
    </source>
</evidence>
<evidence type="ECO:0000256" key="5">
    <source>
        <dbReference type="ARBA" id="ARBA00023235"/>
    </source>
</evidence>
<comment type="similarity">
    <text evidence="2">Belongs to the enoyl-CoA hydratase/isomerase family.</text>
</comment>
<reference evidence="7" key="1">
    <citation type="submission" date="2017-02" db="UniProtKB">
        <authorList>
            <consortium name="WormBaseParasite"/>
        </authorList>
    </citation>
    <scope>IDENTIFICATION</scope>
</reference>
<protein>
    <submittedName>
        <fullName evidence="7">Delta(3,5)-Delta(2,4)-dienoyl-CoA isomerase, mitochondrial</fullName>
    </submittedName>
</protein>
<dbReference type="GO" id="GO:0005739">
    <property type="term" value="C:mitochondrion"/>
    <property type="evidence" value="ECO:0007669"/>
    <property type="project" value="TreeGrafter"/>
</dbReference>
<proteinExistence type="inferred from homology"/>
<keyword evidence="3" id="KW-0276">Fatty acid metabolism</keyword>